<dbReference type="InterPro" id="IPR016156">
    <property type="entry name" value="FAD/NAD-linked_Rdtase_dimer_sf"/>
</dbReference>
<proteinExistence type="inferred from homology"/>
<keyword evidence="4" id="KW-0274">FAD</keyword>
<reference evidence="9" key="1">
    <citation type="submission" date="2015-04" db="EMBL/GenBank/DDBJ databases">
        <authorList>
            <person name="Schardt J."/>
            <person name="Mueller-Herbst S."/>
            <person name="Scherer S."/>
            <person name="Huptas C."/>
        </authorList>
    </citation>
    <scope>NUCLEOTIDE SEQUENCE [LARGE SCALE GENOMIC DNA]</scope>
    <source>
        <strain evidence="9">Kiel-L1</strain>
    </source>
</reference>
<evidence type="ECO:0000256" key="6">
    <source>
        <dbReference type="ARBA" id="ARBA00023284"/>
    </source>
</evidence>
<dbReference type="GO" id="GO:0016491">
    <property type="term" value="F:oxidoreductase activity"/>
    <property type="evidence" value="ECO:0007669"/>
    <property type="project" value="UniProtKB-KW"/>
</dbReference>
<dbReference type="InterPro" id="IPR036873">
    <property type="entry name" value="Rhodanese-like_dom_sf"/>
</dbReference>
<organism evidence="8 9">
    <name type="scientific">Listeria kieliensis</name>
    <dbReference type="NCBI Taxonomy" id="1621700"/>
    <lineage>
        <taxon>Bacteria</taxon>
        <taxon>Bacillati</taxon>
        <taxon>Bacillota</taxon>
        <taxon>Bacilli</taxon>
        <taxon>Bacillales</taxon>
        <taxon>Listeriaceae</taxon>
        <taxon>Listeria</taxon>
    </lineage>
</organism>
<dbReference type="PANTHER" id="PTHR43429:SF1">
    <property type="entry name" value="NAD(P)H SULFUR OXIDOREDUCTASE (COA-DEPENDENT)"/>
    <property type="match status" value="1"/>
</dbReference>
<evidence type="ECO:0000256" key="1">
    <source>
        <dbReference type="ARBA" id="ARBA00001974"/>
    </source>
</evidence>
<keyword evidence="3" id="KW-0285">Flavoprotein</keyword>
<evidence type="ECO:0000313" key="8">
    <source>
        <dbReference type="EMBL" id="RDX00928.1"/>
    </source>
</evidence>
<dbReference type="Proteomes" id="UP000257055">
    <property type="component" value="Unassembled WGS sequence"/>
</dbReference>
<gene>
    <name evidence="8" type="ORF">UR08_08155</name>
</gene>
<dbReference type="InterPro" id="IPR023753">
    <property type="entry name" value="FAD/NAD-binding_dom"/>
</dbReference>
<keyword evidence="9" id="KW-1185">Reference proteome</keyword>
<dbReference type="PROSITE" id="PS50206">
    <property type="entry name" value="RHODANESE_3"/>
    <property type="match status" value="1"/>
</dbReference>
<dbReference type="Pfam" id="PF07992">
    <property type="entry name" value="Pyr_redox_2"/>
    <property type="match status" value="1"/>
</dbReference>
<dbReference type="Pfam" id="PF00581">
    <property type="entry name" value="Rhodanese"/>
    <property type="match status" value="1"/>
</dbReference>
<comment type="similarity">
    <text evidence="2">Belongs to the class-III pyridine nucleotide-disulfide oxidoreductase family.</text>
</comment>
<dbReference type="Gene3D" id="3.50.50.60">
    <property type="entry name" value="FAD/NAD(P)-binding domain"/>
    <property type="match status" value="2"/>
</dbReference>
<evidence type="ECO:0000256" key="5">
    <source>
        <dbReference type="ARBA" id="ARBA00023002"/>
    </source>
</evidence>
<evidence type="ECO:0000256" key="2">
    <source>
        <dbReference type="ARBA" id="ARBA00009130"/>
    </source>
</evidence>
<dbReference type="EMBL" id="LARY01000002">
    <property type="protein sequence ID" value="RDX00928.1"/>
    <property type="molecule type" value="Genomic_DNA"/>
</dbReference>
<dbReference type="InterPro" id="IPR001763">
    <property type="entry name" value="Rhodanese-like_dom"/>
</dbReference>
<dbReference type="PANTHER" id="PTHR43429">
    <property type="entry name" value="PYRIDINE NUCLEOTIDE-DISULFIDE OXIDOREDUCTASE DOMAIN-CONTAINING"/>
    <property type="match status" value="1"/>
</dbReference>
<keyword evidence="5" id="KW-0560">Oxidoreductase</keyword>
<feature type="domain" description="Rhodanese" evidence="7">
    <location>
        <begin position="461"/>
        <end position="548"/>
    </location>
</feature>
<comment type="caution">
    <text evidence="8">The sequence shown here is derived from an EMBL/GenBank/DDBJ whole genome shotgun (WGS) entry which is preliminary data.</text>
</comment>
<dbReference type="RefSeq" id="WP_115753177.1">
    <property type="nucleotide sequence ID" value="NZ_LARY01000002.1"/>
</dbReference>
<dbReference type="CDD" id="cd01524">
    <property type="entry name" value="RHOD_Pyr_redox"/>
    <property type="match status" value="1"/>
</dbReference>
<dbReference type="InterPro" id="IPR050260">
    <property type="entry name" value="FAD-bd_OxRdtase"/>
</dbReference>
<evidence type="ECO:0000256" key="3">
    <source>
        <dbReference type="ARBA" id="ARBA00022630"/>
    </source>
</evidence>
<evidence type="ECO:0000313" key="9">
    <source>
        <dbReference type="Proteomes" id="UP000257055"/>
    </source>
</evidence>
<comment type="cofactor">
    <cofactor evidence="1">
        <name>FAD</name>
        <dbReference type="ChEBI" id="CHEBI:57692"/>
    </cofactor>
</comment>
<evidence type="ECO:0000256" key="4">
    <source>
        <dbReference type="ARBA" id="ARBA00022827"/>
    </source>
</evidence>
<dbReference type="Pfam" id="PF02852">
    <property type="entry name" value="Pyr_redox_dim"/>
    <property type="match status" value="1"/>
</dbReference>
<name>A0A3D8TPW1_9LIST</name>
<sequence>MKIVIVGGVAGGMSAATRLRRLNEEAEIVVLEKGPYVSFANCGLPYYISGEISEREDLLVQTPESLRARFRIDVKPFHEVLEIKPDEKQVVVQNQAETFEMSYDKLILSPGAKPITPPIPGLNDTKNLFTVRSVPDVDAIERFIQEKIPQKAVVIGAGFIGMEMAESLARRGMQVTIVEKAPHVLPPLDVEMAVRVEQELTKNNINLRLGKGATAFRDKGRQIELEDGEVLISELTIFSIGVAPETSLAQAAQIKTGLRGGIIVDENYETSAKDVYAIGDAIVVKQEVSQQDALISLASPANRQGRMLADIIFGKARPNKGFLGTAIVRVFDLAAAATGLNEKALQEAEIPYTAVHIQGKSHASYFPGNTPLLLKVLFEKESGRILGAQAVGENGVDKRIDILATAIKAGMTICDLPELEFTYAPPFGSAKDPVNMAGYAGLNLLEGLSENIQWHELEAERAKGAVLLDVRSQAEIEKGKIKGSIHIPLDELRTRVSELEKDVPIVVTCQVGLRGYLAERILKNTGYQAKNLDGGFSLYQTILPEEVE</sequence>
<keyword evidence="6" id="KW-0676">Redox-active center</keyword>
<dbReference type="PRINTS" id="PR00368">
    <property type="entry name" value="FADPNR"/>
</dbReference>
<dbReference type="PRINTS" id="PR00411">
    <property type="entry name" value="PNDRDTASEI"/>
</dbReference>
<evidence type="ECO:0000259" key="7">
    <source>
        <dbReference type="PROSITE" id="PS50206"/>
    </source>
</evidence>
<accession>A0A3D8TPW1</accession>
<dbReference type="SUPFAM" id="SSF52821">
    <property type="entry name" value="Rhodanese/Cell cycle control phosphatase"/>
    <property type="match status" value="1"/>
</dbReference>
<dbReference type="SUPFAM" id="SSF55424">
    <property type="entry name" value="FAD/NAD-linked reductases, dimerisation (C-terminal) domain"/>
    <property type="match status" value="1"/>
</dbReference>
<dbReference type="SMART" id="SM00450">
    <property type="entry name" value="RHOD"/>
    <property type="match status" value="1"/>
</dbReference>
<dbReference type="Gene3D" id="3.40.250.10">
    <property type="entry name" value="Rhodanese-like domain"/>
    <property type="match status" value="1"/>
</dbReference>
<protein>
    <submittedName>
        <fullName evidence="8">CoA-disulfide reductase</fullName>
    </submittedName>
</protein>
<dbReference type="AlphaFoldDB" id="A0A3D8TPW1"/>
<dbReference type="InterPro" id="IPR004099">
    <property type="entry name" value="Pyr_nucl-diS_OxRdtase_dimer"/>
</dbReference>
<dbReference type="InterPro" id="IPR036188">
    <property type="entry name" value="FAD/NAD-bd_sf"/>
</dbReference>
<dbReference type="SUPFAM" id="SSF51905">
    <property type="entry name" value="FAD/NAD(P)-binding domain"/>
    <property type="match status" value="2"/>
</dbReference>